<dbReference type="AlphaFoldDB" id="A0A1E3G3P6"/>
<keyword evidence="4" id="KW-0067">ATP-binding</keyword>
<keyword evidence="2" id="KW-0378">Hydrolase</keyword>
<evidence type="ECO:0000256" key="2">
    <source>
        <dbReference type="ARBA" id="ARBA00022801"/>
    </source>
</evidence>
<evidence type="ECO:0000259" key="5">
    <source>
        <dbReference type="PROSITE" id="PS51192"/>
    </source>
</evidence>
<dbReference type="PANTHER" id="PTHR11274:SF0">
    <property type="entry name" value="GENERAL TRANSCRIPTION AND DNA REPAIR FACTOR IIH HELICASE SUBUNIT XPB"/>
    <property type="match status" value="1"/>
</dbReference>
<dbReference type="InterPro" id="IPR050615">
    <property type="entry name" value="ATP-dep_DNA_Helicase"/>
</dbReference>
<keyword evidence="1" id="KW-0547">Nucleotide-binding</keyword>
<reference evidence="8" key="1">
    <citation type="submission" date="2016-04" db="EMBL/GenBank/DDBJ databases">
        <title>The genome sequence project of a novel Fervidobacterium isolate from a hot spring in Thailand.</title>
        <authorList>
            <person name="Gonzalez J.M."/>
            <person name="Cuecas A."/>
            <person name="Kanoksilapatham W."/>
        </authorList>
    </citation>
    <scope>NUCLEOTIDE SEQUENCE [LARGE SCALE GENOMIC DNA]</scope>
    <source>
        <strain evidence="8">FC2004</strain>
    </source>
</reference>
<evidence type="ECO:0000256" key="3">
    <source>
        <dbReference type="ARBA" id="ARBA00022806"/>
    </source>
</evidence>
<dbReference type="PANTHER" id="PTHR11274">
    <property type="entry name" value="RAD25/XP-B DNA REPAIR HELICASE"/>
    <property type="match status" value="1"/>
</dbReference>
<comment type="caution">
    <text evidence="7">The sequence shown here is derived from an EMBL/GenBank/DDBJ whole genome shotgun (WGS) entry which is preliminary data.</text>
</comment>
<dbReference type="GO" id="GO:0003677">
    <property type="term" value="F:DNA binding"/>
    <property type="evidence" value="ECO:0007669"/>
    <property type="project" value="InterPro"/>
</dbReference>
<dbReference type="InterPro" id="IPR001650">
    <property type="entry name" value="Helicase_C-like"/>
</dbReference>
<accession>A0A1E3G3P6</accession>
<dbReference type="SMART" id="SM00490">
    <property type="entry name" value="HELICc"/>
    <property type="match status" value="1"/>
</dbReference>
<organism evidence="7 8">
    <name type="scientific">Fervidobacterium thailandense</name>
    <dbReference type="NCBI Taxonomy" id="1008305"/>
    <lineage>
        <taxon>Bacteria</taxon>
        <taxon>Thermotogati</taxon>
        <taxon>Thermotogota</taxon>
        <taxon>Thermotogae</taxon>
        <taxon>Thermotogales</taxon>
        <taxon>Fervidobacteriaceae</taxon>
        <taxon>Fervidobacterium</taxon>
    </lineage>
</organism>
<evidence type="ECO:0000256" key="4">
    <source>
        <dbReference type="ARBA" id="ARBA00022840"/>
    </source>
</evidence>
<dbReference type="PROSITE" id="PS51194">
    <property type="entry name" value="HELICASE_CTER"/>
    <property type="match status" value="1"/>
</dbReference>
<dbReference type="Proteomes" id="UP000094570">
    <property type="component" value="Unassembled WGS sequence"/>
</dbReference>
<dbReference type="GO" id="GO:0016787">
    <property type="term" value="F:hydrolase activity"/>
    <property type="evidence" value="ECO:0007669"/>
    <property type="project" value="UniProtKB-KW"/>
</dbReference>
<dbReference type="SUPFAM" id="SSF52540">
    <property type="entry name" value="P-loop containing nucleoside triphosphate hydrolases"/>
    <property type="match status" value="1"/>
</dbReference>
<dbReference type="Pfam" id="PF04851">
    <property type="entry name" value="ResIII"/>
    <property type="match status" value="1"/>
</dbReference>
<name>A0A1E3G3P6_9BACT</name>
<dbReference type="InterPro" id="IPR014001">
    <property type="entry name" value="Helicase_ATP-bd"/>
</dbReference>
<evidence type="ECO:0008006" key="9">
    <source>
        <dbReference type="Google" id="ProtNLM"/>
    </source>
</evidence>
<dbReference type="InterPro" id="IPR027417">
    <property type="entry name" value="P-loop_NTPase"/>
</dbReference>
<evidence type="ECO:0000313" key="8">
    <source>
        <dbReference type="Proteomes" id="UP000094570"/>
    </source>
</evidence>
<dbReference type="OrthoDB" id="9814088at2"/>
<dbReference type="Pfam" id="PF00271">
    <property type="entry name" value="Helicase_C"/>
    <property type="match status" value="1"/>
</dbReference>
<keyword evidence="8" id="KW-1185">Reference proteome</keyword>
<dbReference type="InterPro" id="IPR006935">
    <property type="entry name" value="Helicase/UvrB_N"/>
</dbReference>
<dbReference type="PROSITE" id="PS51192">
    <property type="entry name" value="HELICASE_ATP_BIND_1"/>
    <property type="match status" value="1"/>
</dbReference>
<keyword evidence="3" id="KW-0347">Helicase</keyword>
<dbReference type="Gene3D" id="3.40.50.300">
    <property type="entry name" value="P-loop containing nucleotide triphosphate hydrolases"/>
    <property type="match status" value="2"/>
</dbReference>
<dbReference type="GO" id="GO:0005524">
    <property type="term" value="F:ATP binding"/>
    <property type="evidence" value="ECO:0007669"/>
    <property type="project" value="UniProtKB-KW"/>
</dbReference>
<sequence>MRLFQHQLEAIDSWKAANYRGIISMATGTGKTYTAIGCADLIFKQLDRAICFITVPYKHLIGQWRESITKYDLQHDLIIECHSENSNWPRQLVKVIPKIVIGQFSKVIVISTHSSLVSEKMTRIITNIPQSIKKILIADEVHGMGSEKRRNNLPHSFDYILGLSATPKRMYDEIGNRFLKSFFGDIIYEFPLCKAVYELNVVTNKTYLTPYYYYPIKISLNAEESERYFFLTRKIVNLIKKKGIDLSTASLEDLETANIEDLERLLFKRSEIIKTASEKIEKLPEILRKIQDRQGDLKDTILFTHEKIIDKVIRVVESTHATYRRFTQELSLKEREQILDAFKKGHIDVLIAIKILDEGVDIPSAKNAVIISSTTNPREYIQRLGRVLRPSENKPLAYIYDFVVLDSLKMFSNSPELHTLEEKFARSELLRVRVIAECSLNGINAVTDVFRW</sequence>
<feature type="domain" description="Helicase C-terminal" evidence="6">
    <location>
        <begin position="261"/>
        <end position="428"/>
    </location>
</feature>
<evidence type="ECO:0000313" key="7">
    <source>
        <dbReference type="EMBL" id="ODN30433.1"/>
    </source>
</evidence>
<gene>
    <name evidence="7" type="ORF">A4H02_05210</name>
</gene>
<dbReference type="SMART" id="SM00487">
    <property type="entry name" value="DEXDc"/>
    <property type="match status" value="1"/>
</dbReference>
<dbReference type="GO" id="GO:0004386">
    <property type="term" value="F:helicase activity"/>
    <property type="evidence" value="ECO:0007669"/>
    <property type="project" value="UniProtKB-KW"/>
</dbReference>
<evidence type="ECO:0000256" key="1">
    <source>
        <dbReference type="ARBA" id="ARBA00022741"/>
    </source>
</evidence>
<proteinExistence type="predicted"/>
<protein>
    <recommendedName>
        <fullName evidence="9">DEAD/DEAH box helicase</fullName>
    </recommendedName>
</protein>
<dbReference type="EMBL" id="LWAF01000006">
    <property type="protein sequence ID" value="ODN30433.1"/>
    <property type="molecule type" value="Genomic_DNA"/>
</dbReference>
<dbReference type="RefSeq" id="WP_069293116.1">
    <property type="nucleotide sequence ID" value="NZ_CP140110.1"/>
</dbReference>
<dbReference type="STRING" id="1008305.A4H02_05210"/>
<evidence type="ECO:0000259" key="6">
    <source>
        <dbReference type="PROSITE" id="PS51194"/>
    </source>
</evidence>
<feature type="domain" description="Helicase ATP-binding" evidence="5">
    <location>
        <begin position="12"/>
        <end position="185"/>
    </location>
</feature>